<sequence length="351" mass="38366">MSTTDLPGIDLDVLTSYLGTRVDGGLAGPLQGEIIAGGRSNPTYALTDGDRSWILRRPPLGDVPRGAHDVSREFRVLRALGPTDVPVPRTVACEAEAGVLEAPFYVMDRIAGRTLRTQDDTGTLTVAQRRGLADAMLDTLVTLHEIEPAAVGLDGWGRPEGYLDRQLARWRRQWHAIKTQDHAGVDVLFDRLDAAVPQTRFAGIVHGDYKIDNVLVDQDDPSQIRALLDWEMATLGDSLADLGMLVSFWDEPDRFHNPITAGATAQPGFPSAHDIVEGYARRRDIGLDEVDWYIVFSDLKVAVILEQIHARHLRGETVGDGFDGIGAMVAPLIDRARDRAAASALRSLRVG</sequence>
<dbReference type="RefSeq" id="WP_344202460.1">
    <property type="nucleotide sequence ID" value="NZ_BAAAME010000004.1"/>
</dbReference>
<evidence type="ECO:0000259" key="1">
    <source>
        <dbReference type="Pfam" id="PF01636"/>
    </source>
</evidence>
<keyword evidence="3" id="KW-1185">Reference proteome</keyword>
<name>A0ABP4W4D1_9ACTN</name>
<accession>A0ABP4W4D1</accession>
<dbReference type="InterPro" id="IPR002575">
    <property type="entry name" value="Aminoglycoside_PTrfase"/>
</dbReference>
<organism evidence="2 3">
    <name type="scientific">Aeromicrobium alkaliterrae</name>
    <dbReference type="NCBI Taxonomy" id="302168"/>
    <lineage>
        <taxon>Bacteria</taxon>
        <taxon>Bacillati</taxon>
        <taxon>Actinomycetota</taxon>
        <taxon>Actinomycetes</taxon>
        <taxon>Propionibacteriales</taxon>
        <taxon>Nocardioidaceae</taxon>
        <taxon>Aeromicrobium</taxon>
    </lineage>
</organism>
<dbReference type="Gene3D" id="3.90.1200.10">
    <property type="match status" value="1"/>
</dbReference>
<dbReference type="SUPFAM" id="SSF56112">
    <property type="entry name" value="Protein kinase-like (PK-like)"/>
    <property type="match status" value="1"/>
</dbReference>
<dbReference type="PANTHER" id="PTHR47829:SF1">
    <property type="entry name" value="HAD FAMILY PHOSPHATASE"/>
    <property type="match status" value="1"/>
</dbReference>
<dbReference type="Pfam" id="PF01636">
    <property type="entry name" value="APH"/>
    <property type="match status" value="1"/>
</dbReference>
<dbReference type="InterPro" id="IPR052898">
    <property type="entry name" value="ACAD10-like"/>
</dbReference>
<dbReference type="EMBL" id="BAAAME010000004">
    <property type="protein sequence ID" value="GAA1745289.1"/>
    <property type="molecule type" value="Genomic_DNA"/>
</dbReference>
<gene>
    <name evidence="2" type="ORF">GCM10009710_26630</name>
</gene>
<proteinExistence type="predicted"/>
<feature type="domain" description="Aminoglycoside phosphotransferase" evidence="1">
    <location>
        <begin position="33"/>
        <end position="255"/>
    </location>
</feature>
<dbReference type="CDD" id="cd05154">
    <property type="entry name" value="ACAD10_11_N-like"/>
    <property type="match status" value="1"/>
</dbReference>
<dbReference type="PANTHER" id="PTHR47829">
    <property type="entry name" value="HYDROLASE, PUTATIVE (AFU_ORTHOLOGUE AFUA_1G12880)-RELATED"/>
    <property type="match status" value="1"/>
</dbReference>
<dbReference type="Gene3D" id="3.30.200.20">
    <property type="entry name" value="Phosphorylase Kinase, domain 1"/>
    <property type="match status" value="1"/>
</dbReference>
<reference evidence="3" key="1">
    <citation type="journal article" date="2019" name="Int. J. Syst. Evol. Microbiol.">
        <title>The Global Catalogue of Microorganisms (GCM) 10K type strain sequencing project: providing services to taxonomists for standard genome sequencing and annotation.</title>
        <authorList>
            <consortium name="The Broad Institute Genomics Platform"/>
            <consortium name="The Broad Institute Genome Sequencing Center for Infectious Disease"/>
            <person name="Wu L."/>
            <person name="Ma J."/>
        </authorList>
    </citation>
    <scope>NUCLEOTIDE SEQUENCE [LARGE SCALE GENOMIC DNA]</scope>
    <source>
        <strain evidence="3">JCM 13518</strain>
    </source>
</reference>
<evidence type="ECO:0000313" key="2">
    <source>
        <dbReference type="EMBL" id="GAA1745289.1"/>
    </source>
</evidence>
<dbReference type="InterPro" id="IPR041726">
    <property type="entry name" value="ACAD10_11_N"/>
</dbReference>
<dbReference type="Proteomes" id="UP001501057">
    <property type="component" value="Unassembled WGS sequence"/>
</dbReference>
<protein>
    <submittedName>
        <fullName evidence="2">Phosphotransferase family protein</fullName>
    </submittedName>
</protein>
<comment type="caution">
    <text evidence="2">The sequence shown here is derived from an EMBL/GenBank/DDBJ whole genome shotgun (WGS) entry which is preliminary data.</text>
</comment>
<evidence type="ECO:0000313" key="3">
    <source>
        <dbReference type="Proteomes" id="UP001501057"/>
    </source>
</evidence>
<dbReference type="InterPro" id="IPR011009">
    <property type="entry name" value="Kinase-like_dom_sf"/>
</dbReference>